<dbReference type="eggNOG" id="KOG0661">
    <property type="taxonomic scope" value="Eukaryota"/>
</dbReference>
<sequence length="382" mass="43436">MNKGIDTIKSVVLTPSEELANFCSPTNLKLSPQKLTFHRRIAKGSFGVVYLVTDQYGTKYAVKRSKKFGKKRSRELVNLGICNGARNVIKYYGSFYTLDPYGNCIQNCVLEYMPCNLRTCILLFKRKLSERMYNNDMVAKNVDTSYALTNDSLYSSDDYSTEDVINKFIEIARNVAIGINEIHQRGLIHRDLKPDNILIDTAINPNHIRICDLGSSKQFTRTFYVHDTGSDTSINNNNNGSGSKDAYPLNRKYSLANPFKTVSTPYICSRWYRAPELLFAFGCICAEILLLKPLFAPKQNHESIQVLKIIDILGTPNKNDSNKRMEVDVNTKAESCNSSNNPLENNIKENNRLRRLCEVTKLLLKWSPRERITVSQALQLLS</sequence>
<evidence type="ECO:0000313" key="4">
    <source>
        <dbReference type="EMBL" id="BAM40615.1"/>
    </source>
</evidence>
<protein>
    <recommendedName>
        <fullName evidence="3">Protein kinase domain-containing protein</fullName>
    </recommendedName>
</protein>
<dbReference type="SMART" id="SM00220">
    <property type="entry name" value="S_TKc"/>
    <property type="match status" value="1"/>
</dbReference>
<dbReference type="AlphaFoldDB" id="J4D875"/>
<dbReference type="STRING" id="869250.J4D875"/>
<gene>
    <name evidence="4" type="ORF">TOT_020000870</name>
</gene>
<proteinExistence type="predicted"/>
<dbReference type="OrthoDB" id="272141at2759"/>
<dbReference type="Pfam" id="PF00069">
    <property type="entry name" value="Pkinase"/>
    <property type="match status" value="1"/>
</dbReference>
<dbReference type="InterPro" id="IPR050117">
    <property type="entry name" value="MAPK"/>
</dbReference>
<dbReference type="InterPro" id="IPR011009">
    <property type="entry name" value="Kinase-like_dom_sf"/>
</dbReference>
<dbReference type="InterPro" id="IPR000719">
    <property type="entry name" value="Prot_kinase_dom"/>
</dbReference>
<dbReference type="PROSITE" id="PS00108">
    <property type="entry name" value="PROTEIN_KINASE_ST"/>
    <property type="match status" value="1"/>
</dbReference>
<dbReference type="Gene3D" id="1.10.510.10">
    <property type="entry name" value="Transferase(Phosphotransferase) domain 1"/>
    <property type="match status" value="1"/>
</dbReference>
<evidence type="ECO:0000256" key="2">
    <source>
        <dbReference type="ARBA" id="ARBA00022840"/>
    </source>
</evidence>
<dbReference type="VEuPathDB" id="PiroplasmaDB:TOT_020000870"/>
<feature type="domain" description="Protein kinase" evidence="3">
    <location>
        <begin position="35"/>
        <end position="382"/>
    </location>
</feature>
<accession>J4D875</accession>
<dbReference type="GeneID" id="20714985"/>
<dbReference type="RefSeq" id="XP_009690916.1">
    <property type="nucleotide sequence ID" value="XM_009692621.1"/>
</dbReference>
<keyword evidence="1" id="KW-0547">Nucleotide-binding</keyword>
<keyword evidence="2" id="KW-0067">ATP-binding</keyword>
<evidence type="ECO:0000313" key="5">
    <source>
        <dbReference type="Proteomes" id="UP000003786"/>
    </source>
</evidence>
<dbReference type="SUPFAM" id="SSF56112">
    <property type="entry name" value="Protein kinase-like (PK-like)"/>
    <property type="match status" value="1"/>
</dbReference>
<name>J4D875_THEOR</name>
<dbReference type="EMBL" id="AP011947">
    <property type="protein sequence ID" value="BAM40615.1"/>
    <property type="molecule type" value="Genomic_DNA"/>
</dbReference>
<dbReference type="InterPro" id="IPR008271">
    <property type="entry name" value="Ser/Thr_kinase_AS"/>
</dbReference>
<dbReference type="PANTHER" id="PTHR24055">
    <property type="entry name" value="MITOGEN-ACTIVATED PROTEIN KINASE"/>
    <property type="match status" value="1"/>
</dbReference>
<dbReference type="Gene3D" id="3.30.200.20">
    <property type="entry name" value="Phosphorylase Kinase, domain 1"/>
    <property type="match status" value="1"/>
</dbReference>
<dbReference type="PROSITE" id="PS50011">
    <property type="entry name" value="PROTEIN_KINASE_DOM"/>
    <property type="match status" value="1"/>
</dbReference>
<keyword evidence="5" id="KW-1185">Reference proteome</keyword>
<dbReference type="OMA" id="GFMVQNI"/>
<reference evidence="4 5" key="1">
    <citation type="journal article" date="2012" name="MBio">
        <title>Comparative genome analysis of three eukaryotic parasites with differing abilities to transform leukocytes reveals key mediators of Theileria-induced leukocyte transformation.</title>
        <authorList>
            <person name="Hayashida K."/>
            <person name="Hara Y."/>
            <person name="Abe T."/>
            <person name="Yamasaki C."/>
            <person name="Toyoda A."/>
            <person name="Kosuge T."/>
            <person name="Suzuki Y."/>
            <person name="Sato Y."/>
            <person name="Kawashima S."/>
            <person name="Katayama T."/>
            <person name="Wakaguri H."/>
            <person name="Inoue N."/>
            <person name="Homma K."/>
            <person name="Tada-Umezaki M."/>
            <person name="Yagi Y."/>
            <person name="Fujii Y."/>
            <person name="Habara T."/>
            <person name="Kanehisa M."/>
            <person name="Watanabe H."/>
            <person name="Ito K."/>
            <person name="Gojobori T."/>
            <person name="Sugawara H."/>
            <person name="Imanishi T."/>
            <person name="Weir W."/>
            <person name="Gardner M."/>
            <person name="Pain A."/>
            <person name="Shiels B."/>
            <person name="Hattori M."/>
            <person name="Nene V."/>
            <person name="Sugimoto C."/>
        </authorList>
    </citation>
    <scope>NUCLEOTIDE SEQUENCE [LARGE SCALE GENOMIC DNA]</scope>
    <source>
        <strain evidence="4 5">Shintoku</strain>
    </source>
</reference>
<dbReference type="GO" id="GO:0005524">
    <property type="term" value="F:ATP binding"/>
    <property type="evidence" value="ECO:0007669"/>
    <property type="project" value="UniProtKB-KW"/>
</dbReference>
<dbReference type="GO" id="GO:0004672">
    <property type="term" value="F:protein kinase activity"/>
    <property type="evidence" value="ECO:0007669"/>
    <property type="project" value="InterPro"/>
</dbReference>
<dbReference type="Proteomes" id="UP000003786">
    <property type="component" value="Chromosome 2"/>
</dbReference>
<evidence type="ECO:0000259" key="3">
    <source>
        <dbReference type="PROSITE" id="PS50011"/>
    </source>
</evidence>
<organism evidence="4 5">
    <name type="scientific">Theileria orientalis strain Shintoku</name>
    <dbReference type="NCBI Taxonomy" id="869250"/>
    <lineage>
        <taxon>Eukaryota</taxon>
        <taxon>Sar</taxon>
        <taxon>Alveolata</taxon>
        <taxon>Apicomplexa</taxon>
        <taxon>Aconoidasida</taxon>
        <taxon>Piroplasmida</taxon>
        <taxon>Theileriidae</taxon>
        <taxon>Theileria</taxon>
    </lineage>
</organism>
<evidence type="ECO:0000256" key="1">
    <source>
        <dbReference type="ARBA" id="ARBA00022741"/>
    </source>
</evidence>
<dbReference type="KEGG" id="tot:TOT_020000870"/>